<accession>N2B3Z9</accession>
<evidence type="ECO:0000313" key="3">
    <source>
        <dbReference type="Proteomes" id="UP000012589"/>
    </source>
</evidence>
<sequence length="85" mass="9726">MAKIKEYRSMKVYEQSGYQYKSTPAIMLKGQWLRELGFEENTPIMVHCEDGILTITRADEAYYDDVPEVPVAAVAEPKTQSSHLQ</sequence>
<dbReference type="OrthoDB" id="9803936at2"/>
<proteinExistence type="predicted"/>
<comment type="caution">
    <text evidence="2">The sequence shown here is derived from an EMBL/GenBank/DDBJ whole genome shotgun (WGS) entry which is preliminary data.</text>
</comment>
<dbReference type="InterPro" id="IPR014944">
    <property type="entry name" value="Toxin_SymE-like"/>
</dbReference>
<keyword evidence="3" id="KW-1185">Reference proteome</keyword>
<dbReference type="Proteomes" id="UP000012589">
    <property type="component" value="Unassembled WGS sequence"/>
</dbReference>
<dbReference type="HOGENOM" id="CLU_151239_4_0_9"/>
<protein>
    <recommendedName>
        <fullName evidence="1">Toxin SymE-like domain-containing protein</fullName>
    </recommendedName>
</protein>
<evidence type="ECO:0000313" key="2">
    <source>
        <dbReference type="EMBL" id="EMZ33075.1"/>
    </source>
</evidence>
<organism evidence="2 3">
    <name type="scientific">Eubacterium plexicaudatum ASF492</name>
    <dbReference type="NCBI Taxonomy" id="1235802"/>
    <lineage>
        <taxon>Bacteria</taxon>
        <taxon>Bacillati</taxon>
        <taxon>Bacillota</taxon>
        <taxon>Clostridia</taxon>
        <taxon>Eubacteriales</taxon>
        <taxon>Eubacteriaceae</taxon>
        <taxon>Eubacterium</taxon>
    </lineage>
</organism>
<dbReference type="GO" id="GO:0016070">
    <property type="term" value="P:RNA metabolic process"/>
    <property type="evidence" value="ECO:0007669"/>
    <property type="project" value="InterPro"/>
</dbReference>
<dbReference type="GO" id="GO:0016788">
    <property type="term" value="F:hydrolase activity, acting on ester bonds"/>
    <property type="evidence" value="ECO:0007669"/>
    <property type="project" value="InterPro"/>
</dbReference>
<evidence type="ECO:0000259" key="1">
    <source>
        <dbReference type="Pfam" id="PF08845"/>
    </source>
</evidence>
<name>N2B3Z9_9FIRM</name>
<dbReference type="AlphaFoldDB" id="N2B3Z9"/>
<dbReference type="Pfam" id="PF08845">
    <property type="entry name" value="SymE_toxin"/>
    <property type="match status" value="1"/>
</dbReference>
<gene>
    <name evidence="2" type="ORF">C823_01493</name>
</gene>
<dbReference type="GO" id="GO:0003723">
    <property type="term" value="F:RNA binding"/>
    <property type="evidence" value="ECO:0007669"/>
    <property type="project" value="InterPro"/>
</dbReference>
<dbReference type="GO" id="GO:0005737">
    <property type="term" value="C:cytoplasm"/>
    <property type="evidence" value="ECO:0007669"/>
    <property type="project" value="InterPro"/>
</dbReference>
<dbReference type="PATRIC" id="fig|1235802.3.peg.1590"/>
<dbReference type="EMBL" id="AQFT01000041">
    <property type="protein sequence ID" value="EMZ33075.1"/>
    <property type="molecule type" value="Genomic_DNA"/>
</dbReference>
<feature type="domain" description="Toxin SymE-like" evidence="1">
    <location>
        <begin position="10"/>
        <end position="56"/>
    </location>
</feature>
<reference evidence="2 3" key="1">
    <citation type="journal article" date="2014" name="Genome Announc.">
        <title>Draft genome sequences of the altered schaedler flora, a defined bacterial community from gnotobiotic mice.</title>
        <authorList>
            <person name="Wannemuehler M.J."/>
            <person name="Overstreet A.M."/>
            <person name="Ward D.V."/>
            <person name="Phillips G.J."/>
        </authorList>
    </citation>
    <scope>NUCLEOTIDE SEQUENCE [LARGE SCALE GENOMIC DNA]</scope>
    <source>
        <strain evidence="2 3">ASF492</strain>
    </source>
</reference>
<dbReference type="eggNOG" id="ENOG50337FJ">
    <property type="taxonomic scope" value="Bacteria"/>
</dbReference>
<dbReference type="STRING" id="1235802.C823_01493"/>